<dbReference type="GO" id="GO:0005524">
    <property type="term" value="F:ATP binding"/>
    <property type="evidence" value="ECO:0007669"/>
    <property type="project" value="UniProtKB-KW"/>
</dbReference>
<sequence length="149" mass="17201">MIRLERIHLLSRADKLKPLRHFVRDLAEKQGCCPENLDCMVMAINEGCMNVMQHAYHEQDSEEIIVEFWKDKEEFLVKIFDFAEGVDLDSIHSRDLDDIRPGGLGVHIINQVMDSVEYKNNPSGTGNILEMRKQLNNPVVCCIDEQCKK</sequence>
<dbReference type="PANTHER" id="PTHR35526">
    <property type="entry name" value="ANTI-SIGMA-F FACTOR RSBW-RELATED"/>
    <property type="match status" value="1"/>
</dbReference>
<dbReference type="Pfam" id="PF13581">
    <property type="entry name" value="HATPase_c_2"/>
    <property type="match status" value="1"/>
</dbReference>
<gene>
    <name evidence="3" type="ORF">DIZ80_03950</name>
</gene>
<evidence type="ECO:0000313" key="4">
    <source>
        <dbReference type="Proteomes" id="UP000254266"/>
    </source>
</evidence>
<feature type="domain" description="Histidine kinase/HSP90-like ATPase" evidence="2">
    <location>
        <begin position="11"/>
        <end position="133"/>
    </location>
</feature>
<organism evidence="3 4">
    <name type="scientific">endosymbiont of Galathealinum brachiosum</name>
    <dbReference type="NCBI Taxonomy" id="2200906"/>
    <lineage>
        <taxon>Bacteria</taxon>
        <taxon>Pseudomonadati</taxon>
        <taxon>Pseudomonadota</taxon>
        <taxon>Gammaproteobacteria</taxon>
        <taxon>sulfur-oxidizing symbionts</taxon>
    </lineage>
</organism>
<accession>A0A370DIB9</accession>
<evidence type="ECO:0000313" key="3">
    <source>
        <dbReference type="EMBL" id="RDH84631.1"/>
    </source>
</evidence>
<protein>
    <submittedName>
        <fullName evidence="3">ATP-binding protein</fullName>
    </submittedName>
</protein>
<dbReference type="PANTHER" id="PTHR35526:SF3">
    <property type="entry name" value="ANTI-SIGMA-F FACTOR RSBW"/>
    <property type="match status" value="1"/>
</dbReference>
<keyword evidence="4" id="KW-1185">Reference proteome</keyword>
<name>A0A370DIB9_9GAMM</name>
<keyword evidence="1" id="KW-0418">Kinase</keyword>
<dbReference type="AlphaFoldDB" id="A0A370DIB9"/>
<keyword evidence="1" id="KW-0723">Serine/threonine-protein kinase</keyword>
<evidence type="ECO:0000259" key="2">
    <source>
        <dbReference type="Pfam" id="PF13581"/>
    </source>
</evidence>
<dbReference type="Proteomes" id="UP000254266">
    <property type="component" value="Unassembled WGS sequence"/>
</dbReference>
<comment type="caution">
    <text evidence="3">The sequence shown here is derived from an EMBL/GenBank/DDBJ whole genome shotgun (WGS) entry which is preliminary data.</text>
</comment>
<dbReference type="InterPro" id="IPR003594">
    <property type="entry name" value="HATPase_dom"/>
</dbReference>
<proteinExistence type="predicted"/>
<dbReference type="EMBL" id="QFXC01000007">
    <property type="protein sequence ID" value="RDH84631.1"/>
    <property type="molecule type" value="Genomic_DNA"/>
</dbReference>
<dbReference type="InterPro" id="IPR036890">
    <property type="entry name" value="HATPase_C_sf"/>
</dbReference>
<keyword evidence="1" id="KW-0808">Transferase</keyword>
<dbReference type="Gene3D" id="3.30.565.10">
    <property type="entry name" value="Histidine kinase-like ATPase, C-terminal domain"/>
    <property type="match status" value="1"/>
</dbReference>
<keyword evidence="3" id="KW-0067">ATP-binding</keyword>
<dbReference type="GO" id="GO:0004674">
    <property type="term" value="F:protein serine/threonine kinase activity"/>
    <property type="evidence" value="ECO:0007669"/>
    <property type="project" value="UniProtKB-KW"/>
</dbReference>
<reference evidence="3 4" key="1">
    <citation type="journal article" date="2018" name="ISME J.">
        <title>Endosymbiont genomes yield clues of tubeworm success.</title>
        <authorList>
            <person name="Li Y."/>
            <person name="Liles M.R."/>
            <person name="Halanych K.M."/>
        </authorList>
    </citation>
    <scope>NUCLEOTIDE SEQUENCE [LARGE SCALE GENOMIC DNA]</scope>
    <source>
        <strain evidence="3">A1464</strain>
    </source>
</reference>
<dbReference type="CDD" id="cd16936">
    <property type="entry name" value="HATPase_RsbW-like"/>
    <property type="match status" value="1"/>
</dbReference>
<evidence type="ECO:0000256" key="1">
    <source>
        <dbReference type="ARBA" id="ARBA00022527"/>
    </source>
</evidence>
<dbReference type="InterPro" id="IPR050267">
    <property type="entry name" value="Anti-sigma-factor_SerPK"/>
</dbReference>
<keyword evidence="3" id="KW-0547">Nucleotide-binding</keyword>
<dbReference type="SUPFAM" id="SSF55874">
    <property type="entry name" value="ATPase domain of HSP90 chaperone/DNA topoisomerase II/histidine kinase"/>
    <property type="match status" value="1"/>
</dbReference>